<protein>
    <recommendedName>
        <fullName evidence="1">HAT C-terminal dimerisation domain-containing protein</fullName>
    </recommendedName>
</protein>
<dbReference type="InterPro" id="IPR008906">
    <property type="entry name" value="HATC_C_dom"/>
</dbReference>
<dbReference type="Pfam" id="PF05699">
    <property type="entry name" value="Dimer_Tnp_hAT"/>
    <property type="match status" value="1"/>
</dbReference>
<proteinExistence type="predicted"/>
<comment type="caution">
    <text evidence="2">The sequence shown here is derived from an EMBL/GenBank/DDBJ whole genome shotgun (WGS) entry which is preliminary data.</text>
</comment>
<feature type="domain" description="HAT C-terminal dimerisation" evidence="1">
    <location>
        <begin position="10"/>
        <end position="59"/>
    </location>
</feature>
<organism evidence="2 3">
    <name type="scientific">Henosepilachna vigintioctopunctata</name>
    <dbReference type="NCBI Taxonomy" id="420089"/>
    <lineage>
        <taxon>Eukaryota</taxon>
        <taxon>Metazoa</taxon>
        <taxon>Ecdysozoa</taxon>
        <taxon>Arthropoda</taxon>
        <taxon>Hexapoda</taxon>
        <taxon>Insecta</taxon>
        <taxon>Pterygota</taxon>
        <taxon>Neoptera</taxon>
        <taxon>Endopterygota</taxon>
        <taxon>Coleoptera</taxon>
        <taxon>Polyphaga</taxon>
        <taxon>Cucujiformia</taxon>
        <taxon>Coccinelloidea</taxon>
        <taxon>Coccinellidae</taxon>
        <taxon>Epilachninae</taxon>
        <taxon>Epilachnini</taxon>
        <taxon>Henosepilachna</taxon>
    </lineage>
</organism>
<name>A0AAW1VGU1_9CUCU</name>
<dbReference type="Proteomes" id="UP001431783">
    <property type="component" value="Unassembled WGS sequence"/>
</dbReference>
<accession>A0AAW1VGU1</accession>
<dbReference type="GO" id="GO:0046983">
    <property type="term" value="F:protein dimerization activity"/>
    <property type="evidence" value="ECO:0007669"/>
    <property type="project" value="InterPro"/>
</dbReference>
<gene>
    <name evidence="2" type="ORF">WA026_020963</name>
</gene>
<keyword evidence="3" id="KW-1185">Reference proteome</keyword>
<dbReference type="AlphaFoldDB" id="A0AAW1VGU1"/>
<dbReference type="EMBL" id="JARQZJ010000136">
    <property type="protein sequence ID" value="KAK9892581.1"/>
    <property type="molecule type" value="Genomic_DNA"/>
</dbReference>
<evidence type="ECO:0000259" key="1">
    <source>
        <dbReference type="Pfam" id="PF05699"/>
    </source>
</evidence>
<evidence type="ECO:0000313" key="2">
    <source>
        <dbReference type="EMBL" id="KAK9892581.1"/>
    </source>
</evidence>
<evidence type="ECO:0000313" key="3">
    <source>
        <dbReference type="Proteomes" id="UP001431783"/>
    </source>
</evidence>
<sequence length="91" mass="10209">MTDGTGKPMFPNLKEKIMVLLVLSFSNACVERVFTQLKLMTSYHRNRLNTDTIAALMATISAVKNASTFEPSKALMHARMKYSNYSDDDGE</sequence>
<reference evidence="2 3" key="1">
    <citation type="submission" date="2023-03" db="EMBL/GenBank/DDBJ databases">
        <title>Genome insight into feeding habits of ladybird beetles.</title>
        <authorList>
            <person name="Li H.-S."/>
            <person name="Huang Y.-H."/>
            <person name="Pang H."/>
        </authorList>
    </citation>
    <scope>NUCLEOTIDE SEQUENCE [LARGE SCALE GENOMIC DNA]</scope>
    <source>
        <strain evidence="2">SYSU_2023b</strain>
        <tissue evidence="2">Whole body</tissue>
    </source>
</reference>